<keyword evidence="5" id="KW-1185">Reference proteome</keyword>
<dbReference type="InterPro" id="IPR054120">
    <property type="entry name" value="PBPA_dimer"/>
</dbReference>
<gene>
    <name evidence="4" type="ORF">ThimaDRAFT_0564</name>
</gene>
<evidence type="ECO:0000313" key="4">
    <source>
        <dbReference type="EMBL" id="EGV19888.1"/>
    </source>
</evidence>
<dbReference type="GO" id="GO:0005886">
    <property type="term" value="C:plasma membrane"/>
    <property type="evidence" value="ECO:0007669"/>
    <property type="project" value="TreeGrafter"/>
</dbReference>
<dbReference type="Proteomes" id="UP000005459">
    <property type="component" value="Unassembled WGS sequence"/>
</dbReference>
<sequence length="526" mass="57608">MTTHLNPETWSLIRVALHVGFFFAAAYLLRSIFNALHATELRHLPRAKWSVRVPIILLTLLFTGILVYQATWQLIGASRPQFIAFMQLHDRRELNPAHRIQRGRILDHRGEVLAYSEEILGEVYRLYPDGPAFTHVVGYSHPWFGASGMESVATVRLNGGAPDGLGDWGTLGRQIVTQDKRPRGQDLRLTLDAELQRMAFGLLEGRQGAIVILRPVDGAIRTLVSAPSYDPNRITPALFQDSAPGAALLNRATQGLYPPGSTFKILLAASALEQGFSGTLECPADGFTTSPRYRKIRDHEYYTARKSGSVWRGQGRLDLATAFARSSNVFFAQLGVRFGHDVFYAMTDRMQFNRRIILHETPYGAWSMRTGEIPRLDPSDRYGLAQMSIGQGAALVTPAHMALIAGAVANRGLAVRPRLIETDEPAPLAYFMSSSVAERLSAMLRQVVLGGTGRGIETPRLAIAGKTGTAENPHGSAHSWFVGFAPADRPQLAVAVLVEHGGYGSATAAPMARDLLLRAIDLGLIE</sequence>
<dbReference type="Pfam" id="PF21922">
    <property type="entry name" value="PBP_dimer_2"/>
    <property type="match status" value="1"/>
</dbReference>
<feature type="domain" description="Penicillin binding protein A dimerisation" evidence="3">
    <location>
        <begin position="102"/>
        <end position="161"/>
    </location>
</feature>
<evidence type="ECO:0000259" key="3">
    <source>
        <dbReference type="Pfam" id="PF21922"/>
    </source>
</evidence>
<dbReference type="GO" id="GO:0016757">
    <property type="term" value="F:glycosyltransferase activity"/>
    <property type="evidence" value="ECO:0007669"/>
    <property type="project" value="UniProtKB-KW"/>
</dbReference>
<dbReference type="Pfam" id="PF00905">
    <property type="entry name" value="Transpeptidase"/>
    <property type="match status" value="1"/>
</dbReference>
<dbReference type="EC" id="2.4.1.129" evidence="4"/>
<feature type="transmembrane region" description="Helical" evidence="1">
    <location>
        <begin position="49"/>
        <end position="68"/>
    </location>
</feature>
<protein>
    <submittedName>
        <fullName evidence="4">Peptidoglycan glycosyltransferase</fullName>
        <ecNumber evidence="4">2.4.1.129</ecNumber>
    </submittedName>
</protein>
<dbReference type="STRING" id="768671.ThimaDRAFT_0564"/>
<dbReference type="Gene3D" id="3.90.1310.10">
    <property type="entry name" value="Penicillin-binding protein 2a (Domain 2)"/>
    <property type="match status" value="1"/>
</dbReference>
<dbReference type="PATRIC" id="fig|768671.3.peg.616"/>
<dbReference type="PANTHER" id="PTHR30627:SF24">
    <property type="entry name" value="PENICILLIN-BINDING PROTEIN 4B"/>
    <property type="match status" value="1"/>
</dbReference>
<dbReference type="AlphaFoldDB" id="F9U6L2"/>
<dbReference type="GO" id="GO:0071555">
    <property type="term" value="P:cell wall organization"/>
    <property type="evidence" value="ECO:0007669"/>
    <property type="project" value="TreeGrafter"/>
</dbReference>
<evidence type="ECO:0000259" key="2">
    <source>
        <dbReference type="Pfam" id="PF00905"/>
    </source>
</evidence>
<dbReference type="EMBL" id="AFWV01000002">
    <property type="protein sequence ID" value="EGV19888.1"/>
    <property type="molecule type" value="Genomic_DNA"/>
</dbReference>
<name>F9U6L2_9GAMM</name>
<organism evidence="4 5">
    <name type="scientific">Thiocapsa marina 5811</name>
    <dbReference type="NCBI Taxonomy" id="768671"/>
    <lineage>
        <taxon>Bacteria</taxon>
        <taxon>Pseudomonadati</taxon>
        <taxon>Pseudomonadota</taxon>
        <taxon>Gammaproteobacteria</taxon>
        <taxon>Chromatiales</taxon>
        <taxon>Chromatiaceae</taxon>
        <taxon>Thiocapsa</taxon>
    </lineage>
</organism>
<accession>F9U6L2</accession>
<evidence type="ECO:0000256" key="1">
    <source>
        <dbReference type="SAM" id="Phobius"/>
    </source>
</evidence>
<dbReference type="InterPro" id="IPR050515">
    <property type="entry name" value="Beta-lactam/transpept"/>
</dbReference>
<dbReference type="InterPro" id="IPR012338">
    <property type="entry name" value="Beta-lactam/transpept-like"/>
</dbReference>
<dbReference type="eggNOG" id="COG0768">
    <property type="taxonomic scope" value="Bacteria"/>
</dbReference>
<keyword evidence="4" id="KW-0808">Transferase</keyword>
<dbReference type="PANTHER" id="PTHR30627">
    <property type="entry name" value="PEPTIDOGLYCAN D,D-TRANSPEPTIDASE"/>
    <property type="match status" value="1"/>
</dbReference>
<keyword evidence="4" id="KW-0328">Glycosyltransferase</keyword>
<dbReference type="GO" id="GO:0071972">
    <property type="term" value="F:peptidoglycan L,D-transpeptidase activity"/>
    <property type="evidence" value="ECO:0007669"/>
    <property type="project" value="TreeGrafter"/>
</dbReference>
<keyword evidence="1" id="KW-0812">Transmembrane</keyword>
<dbReference type="OrthoDB" id="9766847at2"/>
<proteinExistence type="predicted"/>
<dbReference type="SUPFAM" id="SSF56519">
    <property type="entry name" value="Penicillin binding protein dimerisation domain"/>
    <property type="match status" value="1"/>
</dbReference>
<dbReference type="SUPFAM" id="SSF56601">
    <property type="entry name" value="beta-lactamase/transpeptidase-like"/>
    <property type="match status" value="1"/>
</dbReference>
<dbReference type="RefSeq" id="WP_007191441.1">
    <property type="nucleotide sequence ID" value="NZ_AFWV01000002.1"/>
</dbReference>
<feature type="domain" description="Penicillin-binding protein transpeptidase" evidence="2">
    <location>
        <begin position="208"/>
        <end position="516"/>
    </location>
</feature>
<reference evidence="4 5" key="1">
    <citation type="submission" date="2011-06" db="EMBL/GenBank/DDBJ databases">
        <title>The draft genome of Thiocapsa marina 5811.</title>
        <authorList>
            <consortium name="US DOE Joint Genome Institute (JGI-PGF)"/>
            <person name="Lucas S."/>
            <person name="Han J."/>
            <person name="Cheng J.-F."/>
            <person name="Goodwin L."/>
            <person name="Pitluck S."/>
            <person name="Peters L."/>
            <person name="Land M.L."/>
            <person name="Hauser L."/>
            <person name="Vogl K."/>
            <person name="Liu Z."/>
            <person name="Imhoff J."/>
            <person name="Thiel V."/>
            <person name="Frigaard N.-U."/>
            <person name="Bryant D."/>
            <person name="Woyke T.J."/>
        </authorList>
    </citation>
    <scope>NUCLEOTIDE SEQUENCE [LARGE SCALE GENOMIC DNA]</scope>
    <source>
        <strain evidence="4 5">5811</strain>
    </source>
</reference>
<feature type="transmembrane region" description="Helical" evidence="1">
    <location>
        <begin position="12"/>
        <end position="29"/>
    </location>
</feature>
<keyword evidence="1" id="KW-1133">Transmembrane helix</keyword>
<keyword evidence="1" id="KW-0472">Membrane</keyword>
<dbReference type="InterPro" id="IPR001460">
    <property type="entry name" value="PCN-bd_Tpept"/>
</dbReference>
<evidence type="ECO:0000313" key="5">
    <source>
        <dbReference type="Proteomes" id="UP000005459"/>
    </source>
</evidence>
<dbReference type="GO" id="GO:0008658">
    <property type="term" value="F:penicillin binding"/>
    <property type="evidence" value="ECO:0007669"/>
    <property type="project" value="InterPro"/>
</dbReference>
<dbReference type="Gene3D" id="3.40.710.10">
    <property type="entry name" value="DD-peptidase/beta-lactamase superfamily"/>
    <property type="match status" value="1"/>
</dbReference>
<dbReference type="InterPro" id="IPR036138">
    <property type="entry name" value="PBP_dimer_sf"/>
</dbReference>